<dbReference type="EMBL" id="CP014692">
    <property type="protein sequence ID" value="AQS84414.1"/>
    <property type="molecule type" value="Genomic_DNA"/>
</dbReference>
<dbReference type="SUPFAM" id="SSF50475">
    <property type="entry name" value="FMN-binding split barrel"/>
    <property type="match status" value="1"/>
</dbReference>
<dbReference type="PANTHER" id="PTHR30466">
    <property type="entry name" value="FLAVIN REDUCTASE"/>
    <property type="match status" value="1"/>
</dbReference>
<evidence type="ECO:0000256" key="1">
    <source>
        <dbReference type="ARBA" id="ARBA00023002"/>
    </source>
</evidence>
<dbReference type="GO" id="GO:0042602">
    <property type="term" value="F:riboflavin reductase (NADPH) activity"/>
    <property type="evidence" value="ECO:0007669"/>
    <property type="project" value="TreeGrafter"/>
</dbReference>
<dbReference type="Gene3D" id="2.30.110.10">
    <property type="entry name" value="Electron Transport, Fmn-binding Protein, Chain A"/>
    <property type="match status" value="1"/>
</dbReference>
<dbReference type="STRING" id="435.A0U92_06095"/>
<gene>
    <name evidence="3" type="ORF">A0U92_06095</name>
</gene>
<dbReference type="InterPro" id="IPR012349">
    <property type="entry name" value="Split_barrel_FMN-bd"/>
</dbReference>
<evidence type="ECO:0000313" key="4">
    <source>
        <dbReference type="Proteomes" id="UP000188937"/>
    </source>
</evidence>
<dbReference type="KEGG" id="aace:A0U92_06095"/>
<dbReference type="AlphaFoldDB" id="A0A1U9KF20"/>
<evidence type="ECO:0000259" key="2">
    <source>
        <dbReference type="SMART" id="SM00903"/>
    </source>
</evidence>
<dbReference type="GO" id="GO:0006208">
    <property type="term" value="P:pyrimidine nucleobase catabolic process"/>
    <property type="evidence" value="ECO:0007669"/>
    <property type="project" value="TreeGrafter"/>
</dbReference>
<dbReference type="InterPro" id="IPR050268">
    <property type="entry name" value="NADH-dep_flavin_reductase"/>
</dbReference>
<dbReference type="SMART" id="SM00903">
    <property type="entry name" value="Flavin_Reduct"/>
    <property type="match status" value="1"/>
</dbReference>
<dbReference type="InterPro" id="IPR002563">
    <property type="entry name" value="Flavin_Rdtase-like_dom"/>
</dbReference>
<dbReference type="eggNOG" id="COG1853">
    <property type="taxonomic scope" value="Bacteria"/>
</dbReference>
<dbReference type="PANTHER" id="PTHR30466:SF1">
    <property type="entry name" value="FMN REDUCTASE (NADH) RUTF"/>
    <property type="match status" value="1"/>
</dbReference>
<name>A0A1U9KF20_ACEAC</name>
<proteinExistence type="predicted"/>
<dbReference type="Pfam" id="PF01613">
    <property type="entry name" value="Flavin_Reduct"/>
    <property type="match status" value="1"/>
</dbReference>
<keyword evidence="4" id="KW-1185">Reference proteome</keyword>
<keyword evidence="1" id="KW-0560">Oxidoreductase</keyword>
<dbReference type="Proteomes" id="UP000188937">
    <property type="component" value="Chromosome"/>
</dbReference>
<sequence length="161" mass="17217">MSVDGTLFREAMARLGAAVTVVTTGTLAEPVGFTASAVCSVTDDPPTLLVCLKRASRVREAFHEGGPMCVNVLASAQQHLSDRFAGSLTALERFAVGHWTTLETGAPSLEEAVSSLDCRIERIVEVGTHSVLFGQVQAVRMGSPVPALVYFNRAYHHLPHN</sequence>
<protein>
    <submittedName>
        <fullName evidence="3">FMN reductase</fullName>
    </submittedName>
</protein>
<evidence type="ECO:0000313" key="3">
    <source>
        <dbReference type="EMBL" id="AQS84414.1"/>
    </source>
</evidence>
<organism evidence="3 4">
    <name type="scientific">Acetobacter aceti</name>
    <dbReference type="NCBI Taxonomy" id="435"/>
    <lineage>
        <taxon>Bacteria</taxon>
        <taxon>Pseudomonadati</taxon>
        <taxon>Pseudomonadota</taxon>
        <taxon>Alphaproteobacteria</taxon>
        <taxon>Acetobacterales</taxon>
        <taxon>Acetobacteraceae</taxon>
        <taxon>Acetobacter</taxon>
        <taxon>Acetobacter subgen. Acetobacter</taxon>
    </lineage>
</organism>
<reference evidence="3 4" key="1">
    <citation type="submission" date="2016-03" db="EMBL/GenBank/DDBJ databases">
        <title>Acetic acid bacteria sequencing.</title>
        <authorList>
            <person name="Brandt J."/>
            <person name="Jakob F."/>
            <person name="Vogel R.F."/>
        </authorList>
    </citation>
    <scope>NUCLEOTIDE SEQUENCE [LARGE SCALE GENOMIC DNA]</scope>
    <source>
        <strain evidence="3 4">TMW2.1153</strain>
    </source>
</reference>
<feature type="domain" description="Flavin reductase like" evidence="2">
    <location>
        <begin position="12"/>
        <end position="157"/>
    </location>
</feature>
<dbReference type="GO" id="GO:0010181">
    <property type="term" value="F:FMN binding"/>
    <property type="evidence" value="ECO:0007669"/>
    <property type="project" value="InterPro"/>
</dbReference>
<accession>A0A1U9KF20</accession>